<feature type="region of interest" description="Disordered" evidence="1">
    <location>
        <begin position="85"/>
        <end position="107"/>
    </location>
</feature>
<evidence type="ECO:0000313" key="2">
    <source>
        <dbReference type="EMBL" id="TFL04011.1"/>
    </source>
</evidence>
<accession>A0A5C3QU00</accession>
<evidence type="ECO:0000256" key="1">
    <source>
        <dbReference type="SAM" id="MobiDB-lite"/>
    </source>
</evidence>
<gene>
    <name evidence="2" type="ORF">BDV98DRAFT_478036</name>
</gene>
<feature type="compositionally biased region" description="Acidic residues" evidence="1">
    <location>
        <begin position="85"/>
        <end position="97"/>
    </location>
</feature>
<feature type="non-terminal residue" evidence="2">
    <location>
        <position position="169"/>
    </location>
</feature>
<dbReference type="EMBL" id="ML178819">
    <property type="protein sequence ID" value="TFL04011.1"/>
    <property type="molecule type" value="Genomic_DNA"/>
</dbReference>
<protein>
    <submittedName>
        <fullName evidence="2">Uncharacterized protein</fullName>
    </submittedName>
</protein>
<name>A0A5C3QU00_9AGAR</name>
<dbReference type="STRING" id="1884261.A0A5C3QU00"/>
<sequence>GNITHYACLTMTLDGQTQVLNFLVTNIGADDVILGLPWLCKANPDGTLDLEDPPRKKLNVVTKEEEDVEKPKGLGWIPTGESVLEEDSEELDLEQGAEVESKKKKEGPQLLTNPPLYWFTGNQETRRAWIRAGYMEEFGDKLWVCANYTVSQQIAKHAAKWKKPRTFKQ</sequence>
<dbReference type="Proteomes" id="UP000305067">
    <property type="component" value="Unassembled WGS sequence"/>
</dbReference>
<dbReference type="OrthoDB" id="3059948at2759"/>
<feature type="non-terminal residue" evidence="2">
    <location>
        <position position="1"/>
    </location>
</feature>
<dbReference type="AlphaFoldDB" id="A0A5C3QU00"/>
<evidence type="ECO:0000313" key="3">
    <source>
        <dbReference type="Proteomes" id="UP000305067"/>
    </source>
</evidence>
<keyword evidence="3" id="KW-1185">Reference proteome</keyword>
<proteinExistence type="predicted"/>
<reference evidence="2 3" key="1">
    <citation type="journal article" date="2019" name="Nat. Ecol. Evol.">
        <title>Megaphylogeny resolves global patterns of mushroom evolution.</title>
        <authorList>
            <person name="Varga T."/>
            <person name="Krizsan K."/>
            <person name="Foldi C."/>
            <person name="Dima B."/>
            <person name="Sanchez-Garcia M."/>
            <person name="Sanchez-Ramirez S."/>
            <person name="Szollosi G.J."/>
            <person name="Szarkandi J.G."/>
            <person name="Papp V."/>
            <person name="Albert L."/>
            <person name="Andreopoulos W."/>
            <person name="Angelini C."/>
            <person name="Antonin V."/>
            <person name="Barry K.W."/>
            <person name="Bougher N.L."/>
            <person name="Buchanan P."/>
            <person name="Buyck B."/>
            <person name="Bense V."/>
            <person name="Catcheside P."/>
            <person name="Chovatia M."/>
            <person name="Cooper J."/>
            <person name="Damon W."/>
            <person name="Desjardin D."/>
            <person name="Finy P."/>
            <person name="Geml J."/>
            <person name="Haridas S."/>
            <person name="Hughes K."/>
            <person name="Justo A."/>
            <person name="Karasinski D."/>
            <person name="Kautmanova I."/>
            <person name="Kiss B."/>
            <person name="Kocsube S."/>
            <person name="Kotiranta H."/>
            <person name="LaButti K.M."/>
            <person name="Lechner B.E."/>
            <person name="Liimatainen K."/>
            <person name="Lipzen A."/>
            <person name="Lukacs Z."/>
            <person name="Mihaltcheva S."/>
            <person name="Morgado L.N."/>
            <person name="Niskanen T."/>
            <person name="Noordeloos M.E."/>
            <person name="Ohm R.A."/>
            <person name="Ortiz-Santana B."/>
            <person name="Ovrebo C."/>
            <person name="Racz N."/>
            <person name="Riley R."/>
            <person name="Savchenko A."/>
            <person name="Shiryaev A."/>
            <person name="Soop K."/>
            <person name="Spirin V."/>
            <person name="Szebenyi C."/>
            <person name="Tomsovsky M."/>
            <person name="Tulloss R.E."/>
            <person name="Uehling J."/>
            <person name="Grigoriev I.V."/>
            <person name="Vagvolgyi C."/>
            <person name="Papp T."/>
            <person name="Martin F.M."/>
            <person name="Miettinen O."/>
            <person name="Hibbett D.S."/>
            <person name="Nagy L.G."/>
        </authorList>
    </citation>
    <scope>NUCLEOTIDE SEQUENCE [LARGE SCALE GENOMIC DNA]</scope>
    <source>
        <strain evidence="2 3">CBS 309.79</strain>
    </source>
</reference>
<organism evidence="2 3">
    <name type="scientific">Pterulicium gracile</name>
    <dbReference type="NCBI Taxonomy" id="1884261"/>
    <lineage>
        <taxon>Eukaryota</taxon>
        <taxon>Fungi</taxon>
        <taxon>Dikarya</taxon>
        <taxon>Basidiomycota</taxon>
        <taxon>Agaricomycotina</taxon>
        <taxon>Agaricomycetes</taxon>
        <taxon>Agaricomycetidae</taxon>
        <taxon>Agaricales</taxon>
        <taxon>Pleurotineae</taxon>
        <taxon>Pterulaceae</taxon>
        <taxon>Pterulicium</taxon>
    </lineage>
</organism>